<evidence type="ECO:0000313" key="2">
    <source>
        <dbReference type="EMBL" id="KAK3271246.1"/>
    </source>
</evidence>
<proteinExistence type="predicted"/>
<feature type="region of interest" description="Disordered" evidence="1">
    <location>
        <begin position="15"/>
        <end position="52"/>
    </location>
</feature>
<organism evidence="2 3">
    <name type="scientific">Cymbomonas tetramitiformis</name>
    <dbReference type="NCBI Taxonomy" id="36881"/>
    <lineage>
        <taxon>Eukaryota</taxon>
        <taxon>Viridiplantae</taxon>
        <taxon>Chlorophyta</taxon>
        <taxon>Pyramimonadophyceae</taxon>
        <taxon>Pyramimonadales</taxon>
        <taxon>Pyramimonadaceae</taxon>
        <taxon>Cymbomonas</taxon>
    </lineage>
</organism>
<reference evidence="2 3" key="1">
    <citation type="journal article" date="2015" name="Genome Biol. Evol.">
        <title>Comparative Genomics of a Bacterivorous Green Alga Reveals Evolutionary Causalities and Consequences of Phago-Mixotrophic Mode of Nutrition.</title>
        <authorList>
            <person name="Burns J.A."/>
            <person name="Paasch A."/>
            <person name="Narechania A."/>
            <person name="Kim E."/>
        </authorList>
    </citation>
    <scope>NUCLEOTIDE SEQUENCE [LARGE SCALE GENOMIC DNA]</scope>
    <source>
        <strain evidence="2 3">PLY_AMNH</strain>
    </source>
</reference>
<evidence type="ECO:0000256" key="1">
    <source>
        <dbReference type="SAM" id="MobiDB-lite"/>
    </source>
</evidence>
<sequence length="201" mass="21386">MGNSALRWQRVVFKSRAEAQGSPRGHVAATVPPETEHMELPRAQAGGTAGNPQAQVAELLSVPPVAEPETPQAQVAELPSVPPVAEPETPQAQVAELPSVPPVAEPLKVSPEQVAAIACAAIPTCWPCSGTGSPGQESTFHPAPRTMHGWTADGSRWQLPHGQARVRHIHLILWKAGEPRAEVVTESDGSGRRYHIQFDGQ</sequence>
<dbReference type="EMBL" id="LGRX02009914">
    <property type="protein sequence ID" value="KAK3271246.1"/>
    <property type="molecule type" value="Genomic_DNA"/>
</dbReference>
<keyword evidence="3" id="KW-1185">Reference proteome</keyword>
<protein>
    <submittedName>
        <fullName evidence="2">Uncharacterized protein</fullName>
    </submittedName>
</protein>
<comment type="caution">
    <text evidence="2">The sequence shown here is derived from an EMBL/GenBank/DDBJ whole genome shotgun (WGS) entry which is preliminary data.</text>
</comment>
<dbReference type="AlphaFoldDB" id="A0AAE0L3Y5"/>
<accession>A0AAE0L3Y5</accession>
<name>A0AAE0L3Y5_9CHLO</name>
<dbReference type="Proteomes" id="UP001190700">
    <property type="component" value="Unassembled WGS sequence"/>
</dbReference>
<evidence type="ECO:0000313" key="3">
    <source>
        <dbReference type="Proteomes" id="UP001190700"/>
    </source>
</evidence>
<gene>
    <name evidence="2" type="ORF">CYMTET_20394</name>
</gene>